<feature type="compositionally biased region" description="Gly residues" evidence="1">
    <location>
        <begin position="214"/>
        <end position="223"/>
    </location>
</feature>
<dbReference type="AlphaFoldDB" id="A0A562V0S9"/>
<dbReference type="InterPro" id="IPR036689">
    <property type="entry name" value="ESAT-6-like_sf"/>
</dbReference>
<protein>
    <submittedName>
        <fullName evidence="2">Uncharacterized protein</fullName>
    </submittedName>
</protein>
<feature type="region of interest" description="Disordered" evidence="1">
    <location>
        <begin position="290"/>
        <end position="310"/>
    </location>
</feature>
<dbReference type="Proteomes" id="UP000321617">
    <property type="component" value="Unassembled WGS sequence"/>
</dbReference>
<evidence type="ECO:0000313" key="2">
    <source>
        <dbReference type="EMBL" id="TWJ11481.1"/>
    </source>
</evidence>
<dbReference type="InterPro" id="IPR038332">
    <property type="entry name" value="PPE_sf"/>
</dbReference>
<organism evidence="2 3">
    <name type="scientific">Stackebrandtia albiflava</name>
    <dbReference type="NCBI Taxonomy" id="406432"/>
    <lineage>
        <taxon>Bacteria</taxon>
        <taxon>Bacillati</taxon>
        <taxon>Actinomycetota</taxon>
        <taxon>Actinomycetes</taxon>
        <taxon>Glycomycetales</taxon>
        <taxon>Glycomycetaceae</taxon>
        <taxon>Stackebrandtia</taxon>
    </lineage>
</organism>
<reference evidence="2 3" key="1">
    <citation type="journal article" date="2013" name="Stand. Genomic Sci.">
        <title>Genomic Encyclopedia of Type Strains, Phase I: The one thousand microbial genomes (KMG-I) project.</title>
        <authorList>
            <person name="Kyrpides N.C."/>
            <person name="Woyke T."/>
            <person name="Eisen J.A."/>
            <person name="Garrity G."/>
            <person name="Lilburn T.G."/>
            <person name="Beck B.J."/>
            <person name="Whitman W.B."/>
            <person name="Hugenholtz P."/>
            <person name="Klenk H.P."/>
        </authorList>
    </citation>
    <scope>NUCLEOTIDE SEQUENCE [LARGE SCALE GENOMIC DNA]</scope>
    <source>
        <strain evidence="2 3">DSM 45044</strain>
    </source>
</reference>
<accession>A0A562V0S9</accession>
<comment type="caution">
    <text evidence="2">The sequence shown here is derived from an EMBL/GenBank/DDBJ whole genome shotgun (WGS) entry which is preliminary data.</text>
</comment>
<dbReference type="EMBL" id="VLLL01000006">
    <property type="protein sequence ID" value="TWJ11481.1"/>
    <property type="molecule type" value="Genomic_DNA"/>
</dbReference>
<keyword evidence="3" id="KW-1185">Reference proteome</keyword>
<evidence type="ECO:0000313" key="3">
    <source>
        <dbReference type="Proteomes" id="UP000321617"/>
    </source>
</evidence>
<dbReference type="Gene3D" id="1.20.1260.20">
    <property type="entry name" value="PPE superfamily"/>
    <property type="match status" value="1"/>
</dbReference>
<name>A0A562V0S9_9ACTN</name>
<proteinExistence type="predicted"/>
<dbReference type="SUPFAM" id="SSF140453">
    <property type="entry name" value="EsxAB dimer-like"/>
    <property type="match status" value="1"/>
</dbReference>
<gene>
    <name evidence="2" type="ORF">LX16_2203</name>
</gene>
<feature type="region of interest" description="Disordered" evidence="1">
    <location>
        <begin position="165"/>
        <end position="246"/>
    </location>
</feature>
<evidence type="ECO:0000256" key="1">
    <source>
        <dbReference type="SAM" id="MobiDB-lite"/>
    </source>
</evidence>
<sequence length="383" mass="40524">MVDFAGLRQVVVDPLLGFADNARKLATELEQFGSETDGLKRALSGMWSGTDAVAATNSLARDAAEYRKSSGQYGRLDEIVSQLAQALKAAKQLLESAIGMVPSIPGMIDGGGTITIDYGRLGPNPSQAAVDAAVSRAHQVHDQIRQALQQATDADRRAQSALAGLVEADVPIPQPRPDTLPTGEDAPVPQPRPDTLPTGEDAPVPQPRPDDLGGQTGQDGQGDQGDQAAGGDAGGGDAPLQPVGGLNQAQMNNAATIIAVGERLGISERGQAIALATAMQESNFRNLANTRLPDSLNVPNEGTGRDHDSVGVFQQRPSQGWGSIEECMNVEYAAEAFYTELQRVRGWEDMELTEAAQAVQRSAYPDAYAQWENLAYDILEADD</sequence>